<keyword evidence="4 8" id="KW-0812">Transmembrane</keyword>
<feature type="transmembrane region" description="Helical" evidence="8">
    <location>
        <begin position="133"/>
        <end position="151"/>
    </location>
</feature>
<evidence type="ECO:0000256" key="6">
    <source>
        <dbReference type="ARBA" id="ARBA00023136"/>
    </source>
</evidence>
<reference evidence="10" key="2">
    <citation type="submission" date="2020-10" db="EMBL/GenBank/DDBJ databases">
        <authorList>
            <person name="Scholz U."/>
            <person name="Mascher M."/>
            <person name="Fiebig A."/>
        </authorList>
    </citation>
    <scope>NUCLEOTIDE SEQUENCE [LARGE SCALE GENOMIC DNA]</scope>
    <source>
        <strain evidence="10">cv. Morex</strain>
    </source>
</reference>
<reference evidence="10" key="3">
    <citation type="submission" date="2022-01" db="UniProtKB">
        <authorList>
            <consortium name="EnsemblPlants"/>
        </authorList>
    </citation>
    <scope>IDENTIFICATION</scope>
    <source>
        <strain evidence="10">subsp. vulgare</strain>
    </source>
</reference>
<dbReference type="GO" id="GO:0006629">
    <property type="term" value="P:lipid metabolic process"/>
    <property type="evidence" value="ECO:0007669"/>
    <property type="project" value="InterPro"/>
</dbReference>
<dbReference type="EnsemblPlants" id="HORVU.MOREX.r3.7HG0665520.1">
    <property type="protein sequence ID" value="HORVU.MOREX.r3.7HG0665520.1.CDS1"/>
    <property type="gene ID" value="HORVU.MOREX.r3.7HG0665520"/>
</dbReference>
<dbReference type="InterPro" id="IPR017088">
    <property type="entry name" value="Wax_synthase_Magnoliopsida"/>
</dbReference>
<evidence type="ECO:0000259" key="9">
    <source>
        <dbReference type="Pfam" id="PF13813"/>
    </source>
</evidence>
<feature type="domain" description="Wax synthase" evidence="9">
    <location>
        <begin position="194"/>
        <end position="272"/>
    </location>
</feature>
<keyword evidence="6 8" id="KW-0472">Membrane</keyword>
<evidence type="ECO:0000256" key="7">
    <source>
        <dbReference type="ARBA" id="ARBA00023315"/>
    </source>
</evidence>
<organism evidence="10 11">
    <name type="scientific">Hordeum vulgare subsp. vulgare</name>
    <name type="common">Domesticated barley</name>
    <dbReference type="NCBI Taxonomy" id="112509"/>
    <lineage>
        <taxon>Eukaryota</taxon>
        <taxon>Viridiplantae</taxon>
        <taxon>Streptophyta</taxon>
        <taxon>Embryophyta</taxon>
        <taxon>Tracheophyta</taxon>
        <taxon>Spermatophyta</taxon>
        <taxon>Magnoliopsida</taxon>
        <taxon>Liliopsida</taxon>
        <taxon>Poales</taxon>
        <taxon>Poaceae</taxon>
        <taxon>BOP clade</taxon>
        <taxon>Pooideae</taxon>
        <taxon>Triticodae</taxon>
        <taxon>Triticeae</taxon>
        <taxon>Hordeinae</taxon>
        <taxon>Hordeum</taxon>
    </lineage>
</organism>
<dbReference type="AlphaFoldDB" id="A0A8I6YCU6"/>
<reference evidence="11" key="1">
    <citation type="journal article" date="2012" name="Nature">
        <title>A physical, genetic and functional sequence assembly of the barley genome.</title>
        <authorList>
            <consortium name="The International Barley Genome Sequencing Consortium"/>
            <person name="Mayer K.F."/>
            <person name="Waugh R."/>
            <person name="Brown J.W."/>
            <person name="Schulman A."/>
            <person name="Langridge P."/>
            <person name="Platzer M."/>
            <person name="Fincher G.B."/>
            <person name="Muehlbauer G.J."/>
            <person name="Sato K."/>
            <person name="Close T.J."/>
            <person name="Wise R.P."/>
            <person name="Stein N."/>
        </authorList>
    </citation>
    <scope>NUCLEOTIDE SEQUENCE [LARGE SCALE GENOMIC DNA]</scope>
    <source>
        <strain evidence="11">cv. Morex</strain>
    </source>
</reference>
<evidence type="ECO:0000256" key="3">
    <source>
        <dbReference type="ARBA" id="ARBA00022679"/>
    </source>
</evidence>
<keyword evidence="5 8" id="KW-1133">Transmembrane helix</keyword>
<gene>
    <name evidence="10" type="primary">LOC123410139</name>
</gene>
<feature type="transmembrane region" description="Helical" evidence="8">
    <location>
        <begin position="12"/>
        <end position="31"/>
    </location>
</feature>
<evidence type="ECO:0000256" key="2">
    <source>
        <dbReference type="ARBA" id="ARBA00007282"/>
    </source>
</evidence>
<evidence type="ECO:0000256" key="5">
    <source>
        <dbReference type="ARBA" id="ARBA00022989"/>
    </source>
</evidence>
<keyword evidence="7" id="KW-0012">Acyltransferase</keyword>
<dbReference type="GO" id="GO:0016020">
    <property type="term" value="C:membrane"/>
    <property type="evidence" value="ECO:0007669"/>
    <property type="project" value="UniProtKB-SubCell"/>
</dbReference>
<dbReference type="OrthoDB" id="1077582at2759"/>
<evidence type="ECO:0000256" key="8">
    <source>
        <dbReference type="SAM" id="Phobius"/>
    </source>
</evidence>
<dbReference type="GeneID" id="123410139"/>
<evidence type="ECO:0000313" key="10">
    <source>
        <dbReference type="EnsemblPlants" id="HORVU.MOREX.r3.7HG0665520.1.CDS1"/>
    </source>
</evidence>
<sequence length="358" mass="38669">MAAALMDGELGSLLKVTAAVWAAMYYARMAAALIRPGAARLAALLPAVALFCAIPLAFSTTTFRGTSAFFLCWLGTFKLLLLAAGRGPLDPSLSLPHFVFSASLPVKFRQPASTSAKAKDHQDPASASARGDGPAKILVSGAVIPFIIYAYQFKDAMSWWQLVLMYTAHIYFSLELLLGSVHALVHGVLGMEMEPQVDRPYLASSLRDFWGRRWNLMVPAILRPSVHGPVRARFGDAAGVMASFLVSGIMHEVMFYYIMWQPPSGDVTAFFVLHGACTAAEGWWARHAGWWRPPRAVAVPITLAFVGGTGIWIFFPAMVRGGLDELVLQECQGLVVAMEQAGRWLAGGGAAGPILSTR</sequence>
<name>A0A8I6YCU6_HORVV</name>
<accession>A0A8I6YCU6</accession>
<dbReference type="PANTHER" id="PTHR31595">
    <property type="entry name" value="LONG-CHAIN-ALCOHOL O-FATTY-ACYLTRANSFERASE 3-RELATED"/>
    <property type="match status" value="1"/>
</dbReference>
<dbReference type="Gramene" id="HORVU.MOREX.r3.7HG0665520.1">
    <property type="protein sequence ID" value="HORVU.MOREX.r3.7HG0665520.1.CDS1"/>
    <property type="gene ID" value="HORVU.MOREX.r3.7HG0665520"/>
</dbReference>
<proteinExistence type="inferred from homology"/>
<protein>
    <recommendedName>
        <fullName evidence="9">Wax synthase domain-containing protein</fullName>
    </recommendedName>
</protein>
<dbReference type="KEGG" id="hvg:123410139"/>
<feature type="transmembrane region" description="Helical" evidence="8">
    <location>
        <begin position="37"/>
        <end position="58"/>
    </location>
</feature>
<feature type="transmembrane region" description="Helical" evidence="8">
    <location>
        <begin position="297"/>
        <end position="315"/>
    </location>
</feature>
<feature type="transmembrane region" description="Helical" evidence="8">
    <location>
        <begin position="70"/>
        <end position="89"/>
    </location>
</feature>
<comment type="subcellular location">
    <subcellularLocation>
        <location evidence="1">Membrane</location>
        <topology evidence="1">Multi-pass membrane protein</topology>
    </subcellularLocation>
</comment>
<evidence type="ECO:0000313" key="11">
    <source>
        <dbReference type="Proteomes" id="UP000011116"/>
    </source>
</evidence>
<dbReference type="Proteomes" id="UP000011116">
    <property type="component" value="Chromosome 7H"/>
</dbReference>
<feature type="transmembrane region" description="Helical" evidence="8">
    <location>
        <begin position="237"/>
        <end position="260"/>
    </location>
</feature>
<dbReference type="Gramene" id="HORVU.MOREX.r2.7HG0552150.1">
    <property type="protein sequence ID" value="HORVU.MOREX.r2.7HG0552150.1.CDS.1"/>
    <property type="gene ID" value="HORVU.MOREX.r2.7HG0552150"/>
</dbReference>
<keyword evidence="3" id="KW-0808">Transferase</keyword>
<dbReference type="InterPro" id="IPR032805">
    <property type="entry name" value="Wax_synthase_dom"/>
</dbReference>
<evidence type="ECO:0000256" key="1">
    <source>
        <dbReference type="ARBA" id="ARBA00004141"/>
    </source>
</evidence>
<dbReference type="GO" id="GO:0008374">
    <property type="term" value="F:O-acyltransferase activity"/>
    <property type="evidence" value="ECO:0007669"/>
    <property type="project" value="InterPro"/>
</dbReference>
<evidence type="ECO:0000256" key="4">
    <source>
        <dbReference type="ARBA" id="ARBA00022692"/>
    </source>
</evidence>
<dbReference type="PIRSF" id="PIRSF037006">
    <property type="entry name" value="Wax_synthase"/>
    <property type="match status" value="1"/>
</dbReference>
<comment type="similarity">
    <text evidence="2">Belongs to the wax synthase family.</text>
</comment>
<dbReference type="InterPro" id="IPR044851">
    <property type="entry name" value="Wax_synthase"/>
</dbReference>
<feature type="transmembrane region" description="Helical" evidence="8">
    <location>
        <begin position="163"/>
        <end position="185"/>
    </location>
</feature>
<dbReference type="RefSeq" id="XP_044958961.1">
    <property type="nucleotide sequence ID" value="XM_045103026.1"/>
</dbReference>
<dbReference type="Pfam" id="PF13813">
    <property type="entry name" value="MBOAT_2"/>
    <property type="match status" value="1"/>
</dbReference>
<keyword evidence="11" id="KW-1185">Reference proteome</keyword>
<dbReference type="PANTHER" id="PTHR31595:SF73">
    <property type="entry name" value="OS02G0454500 PROTEIN"/>
    <property type="match status" value="1"/>
</dbReference>